<accession>A0ABV5WRQ2</accession>
<dbReference type="Pfam" id="PF01636">
    <property type="entry name" value="APH"/>
    <property type="match status" value="1"/>
</dbReference>
<gene>
    <name evidence="2" type="ORF">ACFFLI_00675</name>
</gene>
<evidence type="ECO:0000313" key="3">
    <source>
        <dbReference type="Proteomes" id="UP001589691"/>
    </source>
</evidence>
<dbReference type="Proteomes" id="UP001589691">
    <property type="component" value="Unassembled WGS sequence"/>
</dbReference>
<dbReference type="InterPro" id="IPR002575">
    <property type="entry name" value="Aminoglycoside_PTrfase"/>
</dbReference>
<feature type="domain" description="Aminoglycoside phosphotransferase" evidence="1">
    <location>
        <begin position="85"/>
        <end position="251"/>
    </location>
</feature>
<protein>
    <submittedName>
        <fullName evidence="2">Phosphotransferase</fullName>
    </submittedName>
</protein>
<evidence type="ECO:0000259" key="1">
    <source>
        <dbReference type="Pfam" id="PF01636"/>
    </source>
</evidence>
<reference evidence="2 3" key="1">
    <citation type="submission" date="2024-09" db="EMBL/GenBank/DDBJ databases">
        <authorList>
            <person name="Sun Q."/>
            <person name="Mori K."/>
        </authorList>
    </citation>
    <scope>NUCLEOTIDE SEQUENCE [LARGE SCALE GENOMIC DNA]</scope>
    <source>
        <strain evidence="2 3">TBRC 4576</strain>
    </source>
</reference>
<keyword evidence="3" id="KW-1185">Reference proteome</keyword>
<dbReference type="InterPro" id="IPR011009">
    <property type="entry name" value="Kinase-like_dom_sf"/>
</dbReference>
<dbReference type="EMBL" id="JBHLZY010000001">
    <property type="protein sequence ID" value="MFB9768391.1"/>
    <property type="molecule type" value="Genomic_DNA"/>
</dbReference>
<name>A0ABV5WRQ2_9LACO</name>
<comment type="caution">
    <text evidence="2">The sequence shown here is derived from an EMBL/GenBank/DDBJ whole genome shotgun (WGS) entry which is preliminary data.</text>
</comment>
<evidence type="ECO:0000313" key="2">
    <source>
        <dbReference type="EMBL" id="MFB9768391.1"/>
    </source>
</evidence>
<sequence length="297" mass="32702">MDDFQQVIKDWSAWRAVAQNTTAFTPLIQRIYSSENEPFKTPAAVANPYLAVFTVGTSQIAIFPPSEIATATRDVYQTERFSLIRMARQRVMAPQLMHAGFVFDAYQFYYLIYKPLAGVTLRAFCQTAEPIAKTTLGRQIGTIFNQLAGPVAAFNQRVNTPAADDAWAALAPNLPAERQRWLAAHPVATDCFVHGTLSGDNLIVTSGQVGLQRFERALQGPREVELVALIANVFNWDADLLAGFQATYSGGPLVPALVTGILLSPDGPACWQRLWPQQTSSLAELSAQLKLKLCRKE</sequence>
<dbReference type="SUPFAM" id="SSF56112">
    <property type="entry name" value="Protein kinase-like (PK-like)"/>
    <property type="match status" value="1"/>
</dbReference>
<organism evidence="2 3">
    <name type="scientific">Lactiplantibacillus modestisalitolerans</name>
    <dbReference type="NCBI Taxonomy" id="1457219"/>
    <lineage>
        <taxon>Bacteria</taxon>
        <taxon>Bacillati</taxon>
        <taxon>Bacillota</taxon>
        <taxon>Bacilli</taxon>
        <taxon>Lactobacillales</taxon>
        <taxon>Lactobacillaceae</taxon>
        <taxon>Lactiplantibacillus</taxon>
    </lineage>
</organism>
<proteinExistence type="predicted"/>
<dbReference type="RefSeq" id="WP_137642782.1">
    <property type="nucleotide sequence ID" value="NZ_BJEA01000011.1"/>
</dbReference>